<evidence type="ECO:0000256" key="5">
    <source>
        <dbReference type="ARBA" id="ARBA00022989"/>
    </source>
</evidence>
<dbReference type="PROSITE" id="PS00221">
    <property type="entry name" value="MIP"/>
    <property type="match status" value="1"/>
</dbReference>
<dbReference type="SMR" id="A0A7M7RCX2"/>
<comment type="subcellular location">
    <subcellularLocation>
        <location evidence="1">Membrane</location>
        <topology evidence="1">Multi-pass membrane protein</topology>
    </subcellularLocation>
</comment>
<dbReference type="GeneID" id="584831"/>
<dbReference type="InterPro" id="IPR022357">
    <property type="entry name" value="MIP_CS"/>
</dbReference>
<proteinExistence type="inferred from homology"/>
<keyword evidence="10" id="KW-1185">Reference proteome</keyword>
<feature type="transmembrane region" description="Helical" evidence="8">
    <location>
        <begin position="159"/>
        <end position="177"/>
    </location>
</feature>
<dbReference type="Pfam" id="PF00230">
    <property type="entry name" value="MIP"/>
    <property type="match status" value="1"/>
</dbReference>
<dbReference type="PANTHER" id="PTHR43829">
    <property type="entry name" value="AQUAPORIN OR AQUAGLYCEROPORIN RELATED"/>
    <property type="match status" value="1"/>
</dbReference>
<feature type="transmembrane region" description="Helical" evidence="8">
    <location>
        <begin position="242"/>
        <end position="263"/>
    </location>
</feature>
<dbReference type="InterPro" id="IPR050363">
    <property type="entry name" value="MIP/Aquaporin"/>
</dbReference>
<organism evidence="9 10">
    <name type="scientific">Strongylocentrotus purpuratus</name>
    <name type="common">Purple sea urchin</name>
    <dbReference type="NCBI Taxonomy" id="7668"/>
    <lineage>
        <taxon>Eukaryota</taxon>
        <taxon>Metazoa</taxon>
        <taxon>Echinodermata</taxon>
        <taxon>Eleutherozoa</taxon>
        <taxon>Echinozoa</taxon>
        <taxon>Echinoidea</taxon>
        <taxon>Euechinoidea</taxon>
        <taxon>Echinacea</taxon>
        <taxon>Camarodonta</taxon>
        <taxon>Echinidea</taxon>
        <taxon>Strongylocentrotidae</taxon>
        <taxon>Strongylocentrotus</taxon>
    </lineage>
</organism>
<keyword evidence="5 8" id="KW-1133">Transmembrane helix</keyword>
<protein>
    <recommendedName>
        <fullName evidence="11">Aquaporin-3</fullName>
    </recommendedName>
</protein>
<feature type="transmembrane region" description="Helical" evidence="8">
    <location>
        <begin position="52"/>
        <end position="73"/>
    </location>
</feature>
<evidence type="ECO:0000256" key="7">
    <source>
        <dbReference type="RuleBase" id="RU000477"/>
    </source>
</evidence>
<dbReference type="GO" id="GO:0015250">
    <property type="term" value="F:water channel activity"/>
    <property type="evidence" value="ECO:0000318"/>
    <property type="project" value="GO_Central"/>
</dbReference>
<dbReference type="RefSeq" id="XP_789770.3">
    <property type="nucleotide sequence ID" value="XM_784677.5"/>
</dbReference>
<dbReference type="GO" id="GO:0015793">
    <property type="term" value="P:glycerol transmembrane transport"/>
    <property type="evidence" value="ECO:0000318"/>
    <property type="project" value="GO_Central"/>
</dbReference>
<evidence type="ECO:0000256" key="2">
    <source>
        <dbReference type="ARBA" id="ARBA00006175"/>
    </source>
</evidence>
<name>A0A7M7RCX2_STRPU</name>
<feature type="transmembrane region" description="Helical" evidence="8">
    <location>
        <begin position="20"/>
        <end position="40"/>
    </location>
</feature>
<keyword evidence="4 7" id="KW-0812">Transmembrane</keyword>
<dbReference type="InterPro" id="IPR023271">
    <property type="entry name" value="Aquaporin-like"/>
</dbReference>
<dbReference type="GO" id="GO:0015254">
    <property type="term" value="F:glycerol channel activity"/>
    <property type="evidence" value="ECO:0000318"/>
    <property type="project" value="GO_Central"/>
</dbReference>
<accession>A0A7M7RCX2</accession>
<evidence type="ECO:0000313" key="10">
    <source>
        <dbReference type="Proteomes" id="UP000007110"/>
    </source>
</evidence>
<dbReference type="CDD" id="cd00333">
    <property type="entry name" value="MIP"/>
    <property type="match status" value="1"/>
</dbReference>
<feature type="transmembrane region" description="Helical" evidence="8">
    <location>
        <begin position="94"/>
        <end position="119"/>
    </location>
</feature>
<evidence type="ECO:0000256" key="4">
    <source>
        <dbReference type="ARBA" id="ARBA00022692"/>
    </source>
</evidence>
<evidence type="ECO:0000256" key="6">
    <source>
        <dbReference type="ARBA" id="ARBA00023136"/>
    </source>
</evidence>
<evidence type="ECO:0008006" key="11">
    <source>
        <dbReference type="Google" id="ProtNLM"/>
    </source>
</evidence>
<dbReference type="KEGG" id="spu:584831"/>
<dbReference type="Gene3D" id="1.20.1080.10">
    <property type="entry name" value="Glycerol uptake facilitator protein"/>
    <property type="match status" value="1"/>
</dbReference>
<dbReference type="OrthoDB" id="3222at2759"/>
<comment type="similarity">
    <text evidence="2 7">Belongs to the MIP/aquaporin (TC 1.A.8) family.</text>
</comment>
<dbReference type="InParanoid" id="A0A7M7RCX2"/>
<dbReference type="EnsemblMetazoa" id="XM_784677">
    <property type="protein sequence ID" value="XP_789770"/>
    <property type="gene ID" value="LOC584831"/>
</dbReference>
<evidence type="ECO:0000256" key="8">
    <source>
        <dbReference type="SAM" id="Phobius"/>
    </source>
</evidence>
<dbReference type="PANTHER" id="PTHR43829:SF29">
    <property type="entry name" value="AQUAPORIN 9"/>
    <property type="match status" value="1"/>
</dbReference>
<evidence type="ECO:0000256" key="1">
    <source>
        <dbReference type="ARBA" id="ARBA00004141"/>
    </source>
</evidence>
<dbReference type="SUPFAM" id="SSF81338">
    <property type="entry name" value="Aquaporin-like"/>
    <property type="match status" value="1"/>
</dbReference>
<reference evidence="10" key="1">
    <citation type="submission" date="2015-02" db="EMBL/GenBank/DDBJ databases">
        <title>Genome sequencing for Strongylocentrotus purpuratus.</title>
        <authorList>
            <person name="Murali S."/>
            <person name="Liu Y."/>
            <person name="Vee V."/>
            <person name="English A."/>
            <person name="Wang M."/>
            <person name="Skinner E."/>
            <person name="Han Y."/>
            <person name="Muzny D.M."/>
            <person name="Worley K.C."/>
            <person name="Gibbs R.A."/>
        </authorList>
    </citation>
    <scope>NUCLEOTIDE SEQUENCE</scope>
</reference>
<dbReference type="PRINTS" id="PR00783">
    <property type="entry name" value="MINTRINSICP"/>
</dbReference>
<dbReference type="NCBIfam" id="TIGR00861">
    <property type="entry name" value="MIP"/>
    <property type="match status" value="1"/>
</dbReference>
<sequence length="294" mass="31484">MARDTPFKERLHIGNWWMRVFLSELFGTFMLVFITDGAVARTVLSRGAAGGALSLNIGASLAVTVCIYMTGGVSGGHINPAVTLSMCSLGRLRWLALPVYWFAQFIGAFLGAAVVYGIYLDGINSFEGGPSNRSLATAVIFATYPNGYPESFLSVPGGVMDQLVGSALLVGGIFAIFDKHNIKPPAGLEPIAVGLLLLVVNIAYGYNAGAAVNPARDFSPRLFTACAGYGKDIWVTPSGDHFWWIPLFVPLVGGPIGGWVYYLTIEVHHPHKISSRKAKGESLHLIRDAPAVEI</sequence>
<evidence type="ECO:0000313" key="9">
    <source>
        <dbReference type="EnsemblMetazoa" id="XP_789770"/>
    </source>
</evidence>
<feature type="transmembrane region" description="Helical" evidence="8">
    <location>
        <begin position="186"/>
        <end position="206"/>
    </location>
</feature>
<dbReference type="GO" id="GO:0015204">
    <property type="term" value="F:urea transmembrane transporter activity"/>
    <property type="evidence" value="ECO:0000318"/>
    <property type="project" value="GO_Central"/>
</dbReference>
<dbReference type="InterPro" id="IPR000425">
    <property type="entry name" value="MIP"/>
</dbReference>
<evidence type="ECO:0000256" key="3">
    <source>
        <dbReference type="ARBA" id="ARBA00022448"/>
    </source>
</evidence>
<dbReference type="GO" id="GO:0005886">
    <property type="term" value="C:plasma membrane"/>
    <property type="evidence" value="ECO:0000318"/>
    <property type="project" value="GO_Central"/>
</dbReference>
<keyword evidence="6 8" id="KW-0472">Membrane</keyword>
<dbReference type="Proteomes" id="UP000007110">
    <property type="component" value="Unassembled WGS sequence"/>
</dbReference>
<dbReference type="OMA" id="FECASEF"/>
<dbReference type="GO" id="GO:0016323">
    <property type="term" value="C:basolateral plasma membrane"/>
    <property type="evidence" value="ECO:0000318"/>
    <property type="project" value="GO_Central"/>
</dbReference>
<reference evidence="9" key="2">
    <citation type="submission" date="2021-01" db="UniProtKB">
        <authorList>
            <consortium name="EnsemblMetazoa"/>
        </authorList>
    </citation>
    <scope>IDENTIFICATION</scope>
</reference>
<keyword evidence="3 7" id="KW-0813">Transport</keyword>
<dbReference type="AlphaFoldDB" id="A0A7M7RCX2"/>
<dbReference type="GO" id="GO:0006833">
    <property type="term" value="P:water transport"/>
    <property type="evidence" value="ECO:0000318"/>
    <property type="project" value="GO_Central"/>
</dbReference>